<proteinExistence type="predicted"/>
<sequence>MHQNSPVKLKAVVMPHNLMIVDYALGQPGSVHDAYAFRGTRIFQDPANSLPPHHWIWADSAYPSETWCAVPFKRPRGGSLTRRQNMYNHYVSKVRTLEVFKRLVF</sequence>
<gene>
    <name evidence="4" type="ORF">PISMIDRAFT_108955</name>
</gene>
<dbReference type="HOGENOM" id="CLU_018552_11_0_1"/>
<feature type="domain" description="DDE Tnp4" evidence="3">
    <location>
        <begin position="7"/>
        <end position="96"/>
    </location>
</feature>
<dbReference type="AlphaFoldDB" id="A0A0C9YXS3"/>
<name>A0A0C9YXS3_9AGAM</name>
<evidence type="ECO:0000259" key="3">
    <source>
        <dbReference type="Pfam" id="PF13359"/>
    </source>
</evidence>
<evidence type="ECO:0000256" key="1">
    <source>
        <dbReference type="ARBA" id="ARBA00001968"/>
    </source>
</evidence>
<organism evidence="4 5">
    <name type="scientific">Pisolithus microcarpus 441</name>
    <dbReference type="NCBI Taxonomy" id="765257"/>
    <lineage>
        <taxon>Eukaryota</taxon>
        <taxon>Fungi</taxon>
        <taxon>Dikarya</taxon>
        <taxon>Basidiomycota</taxon>
        <taxon>Agaricomycotina</taxon>
        <taxon>Agaricomycetes</taxon>
        <taxon>Agaricomycetidae</taxon>
        <taxon>Boletales</taxon>
        <taxon>Sclerodermatineae</taxon>
        <taxon>Pisolithaceae</taxon>
        <taxon>Pisolithus</taxon>
    </lineage>
</organism>
<dbReference type="GO" id="GO:0046872">
    <property type="term" value="F:metal ion binding"/>
    <property type="evidence" value="ECO:0007669"/>
    <property type="project" value="UniProtKB-KW"/>
</dbReference>
<comment type="cofactor">
    <cofactor evidence="1">
        <name>a divalent metal cation</name>
        <dbReference type="ChEBI" id="CHEBI:60240"/>
    </cofactor>
</comment>
<reference evidence="4 5" key="1">
    <citation type="submission" date="2014-04" db="EMBL/GenBank/DDBJ databases">
        <authorList>
            <consortium name="DOE Joint Genome Institute"/>
            <person name="Kuo A."/>
            <person name="Kohler A."/>
            <person name="Costa M.D."/>
            <person name="Nagy L.G."/>
            <person name="Floudas D."/>
            <person name="Copeland A."/>
            <person name="Barry K.W."/>
            <person name="Cichocki N."/>
            <person name="Veneault-Fourrey C."/>
            <person name="LaButti K."/>
            <person name="Lindquist E.A."/>
            <person name="Lipzen A."/>
            <person name="Lundell T."/>
            <person name="Morin E."/>
            <person name="Murat C."/>
            <person name="Sun H."/>
            <person name="Tunlid A."/>
            <person name="Henrissat B."/>
            <person name="Grigoriev I.V."/>
            <person name="Hibbett D.S."/>
            <person name="Martin F."/>
            <person name="Nordberg H.P."/>
            <person name="Cantor M.N."/>
            <person name="Hua S.X."/>
        </authorList>
    </citation>
    <scope>NUCLEOTIDE SEQUENCE [LARGE SCALE GENOMIC DNA]</scope>
    <source>
        <strain evidence="4 5">441</strain>
    </source>
</reference>
<evidence type="ECO:0000313" key="4">
    <source>
        <dbReference type="EMBL" id="KIK18704.1"/>
    </source>
</evidence>
<keyword evidence="2" id="KW-0479">Metal-binding</keyword>
<evidence type="ECO:0000313" key="5">
    <source>
        <dbReference type="Proteomes" id="UP000054018"/>
    </source>
</evidence>
<dbReference type="OrthoDB" id="2664198at2759"/>
<reference evidence="5" key="2">
    <citation type="submission" date="2015-01" db="EMBL/GenBank/DDBJ databases">
        <title>Evolutionary Origins and Diversification of the Mycorrhizal Mutualists.</title>
        <authorList>
            <consortium name="DOE Joint Genome Institute"/>
            <consortium name="Mycorrhizal Genomics Consortium"/>
            <person name="Kohler A."/>
            <person name="Kuo A."/>
            <person name="Nagy L.G."/>
            <person name="Floudas D."/>
            <person name="Copeland A."/>
            <person name="Barry K.W."/>
            <person name="Cichocki N."/>
            <person name="Veneault-Fourrey C."/>
            <person name="LaButti K."/>
            <person name="Lindquist E.A."/>
            <person name="Lipzen A."/>
            <person name="Lundell T."/>
            <person name="Morin E."/>
            <person name="Murat C."/>
            <person name="Riley R."/>
            <person name="Ohm R."/>
            <person name="Sun H."/>
            <person name="Tunlid A."/>
            <person name="Henrissat B."/>
            <person name="Grigoriev I.V."/>
            <person name="Hibbett D.S."/>
            <person name="Martin F."/>
        </authorList>
    </citation>
    <scope>NUCLEOTIDE SEQUENCE [LARGE SCALE GENOMIC DNA]</scope>
    <source>
        <strain evidence="5">441</strain>
    </source>
</reference>
<keyword evidence="5" id="KW-1185">Reference proteome</keyword>
<dbReference type="EMBL" id="KN833799">
    <property type="protein sequence ID" value="KIK18704.1"/>
    <property type="molecule type" value="Genomic_DNA"/>
</dbReference>
<evidence type="ECO:0000256" key="2">
    <source>
        <dbReference type="ARBA" id="ARBA00022723"/>
    </source>
</evidence>
<protein>
    <recommendedName>
        <fullName evidence="3">DDE Tnp4 domain-containing protein</fullName>
    </recommendedName>
</protein>
<dbReference type="Pfam" id="PF13359">
    <property type="entry name" value="DDE_Tnp_4"/>
    <property type="match status" value="1"/>
</dbReference>
<accession>A0A0C9YXS3</accession>
<dbReference type="InterPro" id="IPR027806">
    <property type="entry name" value="HARBI1_dom"/>
</dbReference>
<dbReference type="Proteomes" id="UP000054018">
    <property type="component" value="Unassembled WGS sequence"/>
</dbReference>